<dbReference type="EMBL" id="JADIMQ010000094">
    <property type="protein sequence ID" value="MBO8448927.1"/>
    <property type="molecule type" value="Genomic_DNA"/>
</dbReference>
<feature type="signal peptide" evidence="1">
    <location>
        <begin position="1"/>
        <end position="21"/>
    </location>
</feature>
<dbReference type="Proteomes" id="UP000810252">
    <property type="component" value="Unassembled WGS sequence"/>
</dbReference>
<dbReference type="InterPro" id="IPR025348">
    <property type="entry name" value="DUF4252"/>
</dbReference>
<proteinExistence type="predicted"/>
<protein>
    <submittedName>
        <fullName evidence="2">DUF4252 domain-containing protein</fullName>
    </submittedName>
</protein>
<evidence type="ECO:0000313" key="3">
    <source>
        <dbReference type="Proteomes" id="UP000810252"/>
    </source>
</evidence>
<dbReference type="AlphaFoldDB" id="A0A9D9EKS6"/>
<dbReference type="Pfam" id="PF14060">
    <property type="entry name" value="DUF4252"/>
    <property type="match status" value="1"/>
</dbReference>
<name>A0A9D9EKS6_9BACT</name>
<evidence type="ECO:0000313" key="2">
    <source>
        <dbReference type="EMBL" id="MBO8448927.1"/>
    </source>
</evidence>
<dbReference type="PROSITE" id="PS51257">
    <property type="entry name" value="PROKAR_LIPOPROTEIN"/>
    <property type="match status" value="1"/>
</dbReference>
<reference evidence="2" key="2">
    <citation type="journal article" date="2021" name="PeerJ">
        <title>Extensive microbial diversity within the chicken gut microbiome revealed by metagenomics and culture.</title>
        <authorList>
            <person name="Gilroy R."/>
            <person name="Ravi A."/>
            <person name="Getino M."/>
            <person name="Pursley I."/>
            <person name="Horton D.L."/>
            <person name="Alikhan N.F."/>
            <person name="Baker D."/>
            <person name="Gharbi K."/>
            <person name="Hall N."/>
            <person name="Watson M."/>
            <person name="Adriaenssens E.M."/>
            <person name="Foster-Nyarko E."/>
            <person name="Jarju S."/>
            <person name="Secka A."/>
            <person name="Antonio M."/>
            <person name="Oren A."/>
            <person name="Chaudhuri R.R."/>
            <person name="La Ragione R."/>
            <person name="Hildebrand F."/>
            <person name="Pallen M.J."/>
        </authorList>
    </citation>
    <scope>NUCLEOTIDE SEQUENCE</scope>
    <source>
        <strain evidence="2">20514</strain>
    </source>
</reference>
<sequence>MKKTVCTIFLFAAVMVSCGLAAAQDRGIDCLYERFSGKSGYTSVTYGSRMLRMMKEGGSEQLQGLLDNLDVIRVISTSKFCRELETSARDVAEKDSYELVSEVRDGGCYSAFYFKDEPSGKSSFIMIVADSKSATVLDIYGRFEINEISRLMIVPDTVLGETRKGK</sequence>
<gene>
    <name evidence="2" type="ORF">IAC29_06620</name>
</gene>
<organism evidence="2 3">
    <name type="scientific">Candidatus Cryptobacteroides merdigallinarum</name>
    <dbReference type="NCBI Taxonomy" id="2840770"/>
    <lineage>
        <taxon>Bacteria</taxon>
        <taxon>Pseudomonadati</taxon>
        <taxon>Bacteroidota</taxon>
        <taxon>Bacteroidia</taxon>
        <taxon>Bacteroidales</taxon>
        <taxon>Candidatus Cryptobacteroides</taxon>
    </lineage>
</organism>
<comment type="caution">
    <text evidence="2">The sequence shown here is derived from an EMBL/GenBank/DDBJ whole genome shotgun (WGS) entry which is preliminary data.</text>
</comment>
<keyword evidence="1" id="KW-0732">Signal</keyword>
<evidence type="ECO:0000256" key="1">
    <source>
        <dbReference type="SAM" id="SignalP"/>
    </source>
</evidence>
<feature type="chain" id="PRO_5038680504" evidence="1">
    <location>
        <begin position="22"/>
        <end position="166"/>
    </location>
</feature>
<accession>A0A9D9EKS6</accession>
<reference evidence="2" key="1">
    <citation type="submission" date="2020-10" db="EMBL/GenBank/DDBJ databases">
        <authorList>
            <person name="Gilroy R."/>
        </authorList>
    </citation>
    <scope>NUCLEOTIDE SEQUENCE</scope>
    <source>
        <strain evidence="2">20514</strain>
    </source>
</reference>